<keyword evidence="5" id="KW-1133">Transmembrane helix</keyword>
<dbReference type="Proteomes" id="UP000006906">
    <property type="component" value="Chromosome 12"/>
</dbReference>
<dbReference type="InterPro" id="IPR001204">
    <property type="entry name" value="Phos_transporter"/>
</dbReference>
<organism evidence="7 8">
    <name type="scientific">Chlamydomonas reinhardtii</name>
    <name type="common">Chlamydomonas smithii</name>
    <dbReference type="NCBI Taxonomy" id="3055"/>
    <lineage>
        <taxon>Eukaryota</taxon>
        <taxon>Viridiplantae</taxon>
        <taxon>Chlorophyta</taxon>
        <taxon>core chlorophytes</taxon>
        <taxon>Chlorophyceae</taxon>
        <taxon>CS clade</taxon>
        <taxon>Chlamydomonadales</taxon>
        <taxon>Chlamydomonadaceae</taxon>
        <taxon>Chlamydomonas</taxon>
    </lineage>
</organism>
<dbReference type="KEGG" id="cre:CHLRE_12g495953v5"/>
<dbReference type="GO" id="GO:0006817">
    <property type="term" value="P:phosphate ion transport"/>
    <property type="evidence" value="ECO:0007669"/>
    <property type="project" value="UniProtKB-KW"/>
</dbReference>
<dbReference type="Gramene" id="PNW74575">
    <property type="protein sequence ID" value="PNW74575"/>
    <property type="gene ID" value="CHLRE_12g495953v5"/>
</dbReference>
<proteinExistence type="predicted"/>
<gene>
    <name evidence="7" type="ORF">CHLRE_12g495953v5</name>
</gene>
<evidence type="ECO:0000256" key="3">
    <source>
        <dbReference type="ARBA" id="ARBA00022592"/>
    </source>
</evidence>
<evidence type="ECO:0000313" key="8">
    <source>
        <dbReference type="Proteomes" id="UP000006906"/>
    </source>
</evidence>
<evidence type="ECO:0000313" key="7">
    <source>
        <dbReference type="EMBL" id="PNW74575.1"/>
    </source>
</evidence>
<reference evidence="7 8" key="1">
    <citation type="journal article" date="2007" name="Science">
        <title>The Chlamydomonas genome reveals the evolution of key animal and plant functions.</title>
        <authorList>
            <person name="Merchant S.S."/>
            <person name="Prochnik S.E."/>
            <person name="Vallon O."/>
            <person name="Harris E.H."/>
            <person name="Karpowicz S.J."/>
            <person name="Witman G.B."/>
            <person name="Terry A."/>
            <person name="Salamov A."/>
            <person name="Fritz-Laylin L.K."/>
            <person name="Marechal-Drouard L."/>
            <person name="Marshall W.F."/>
            <person name="Qu L.H."/>
            <person name="Nelson D.R."/>
            <person name="Sanderfoot A.A."/>
            <person name="Spalding M.H."/>
            <person name="Kapitonov V.V."/>
            <person name="Ren Q."/>
            <person name="Ferris P."/>
            <person name="Lindquist E."/>
            <person name="Shapiro H."/>
            <person name="Lucas S.M."/>
            <person name="Grimwood J."/>
            <person name="Schmutz J."/>
            <person name="Cardol P."/>
            <person name="Cerutti H."/>
            <person name="Chanfreau G."/>
            <person name="Chen C.L."/>
            <person name="Cognat V."/>
            <person name="Croft M.T."/>
            <person name="Dent R."/>
            <person name="Dutcher S."/>
            <person name="Fernandez E."/>
            <person name="Fukuzawa H."/>
            <person name="Gonzalez-Ballester D."/>
            <person name="Gonzalez-Halphen D."/>
            <person name="Hallmann A."/>
            <person name="Hanikenne M."/>
            <person name="Hippler M."/>
            <person name="Inwood W."/>
            <person name="Jabbari K."/>
            <person name="Kalanon M."/>
            <person name="Kuras R."/>
            <person name="Lefebvre P.A."/>
            <person name="Lemaire S.D."/>
            <person name="Lobanov A.V."/>
            <person name="Lohr M."/>
            <person name="Manuell A."/>
            <person name="Meier I."/>
            <person name="Mets L."/>
            <person name="Mittag M."/>
            <person name="Mittelmeier T."/>
            <person name="Moroney J.V."/>
            <person name="Moseley J."/>
            <person name="Napoli C."/>
            <person name="Nedelcu A.M."/>
            <person name="Niyogi K."/>
            <person name="Novoselov S.V."/>
            <person name="Paulsen I.T."/>
            <person name="Pazour G."/>
            <person name="Purton S."/>
            <person name="Ral J.P."/>
            <person name="Riano-Pachon D.M."/>
            <person name="Riekhof W."/>
            <person name="Rymarquis L."/>
            <person name="Schroda M."/>
            <person name="Stern D."/>
            <person name="Umen J."/>
            <person name="Willows R."/>
            <person name="Wilson N."/>
            <person name="Zimmer S.L."/>
            <person name="Allmer J."/>
            <person name="Balk J."/>
            <person name="Bisova K."/>
            <person name="Chen C.J."/>
            <person name="Elias M."/>
            <person name="Gendler K."/>
            <person name="Hauser C."/>
            <person name="Lamb M.R."/>
            <person name="Ledford H."/>
            <person name="Long J.C."/>
            <person name="Minagawa J."/>
            <person name="Page M.D."/>
            <person name="Pan J."/>
            <person name="Pootakham W."/>
            <person name="Roje S."/>
            <person name="Rose A."/>
            <person name="Stahlberg E."/>
            <person name="Terauchi A.M."/>
            <person name="Yang P."/>
            <person name="Ball S."/>
            <person name="Bowler C."/>
            <person name="Dieckmann C.L."/>
            <person name="Gladyshev V.N."/>
            <person name="Green P."/>
            <person name="Jorgensen R."/>
            <person name="Mayfield S."/>
            <person name="Mueller-Roeber B."/>
            <person name="Rajamani S."/>
            <person name="Sayre R.T."/>
            <person name="Brokstein P."/>
            <person name="Dubchak I."/>
            <person name="Goodstein D."/>
            <person name="Hornick L."/>
            <person name="Huang Y.W."/>
            <person name="Jhaveri J."/>
            <person name="Luo Y."/>
            <person name="Martinez D."/>
            <person name="Ngau W.C."/>
            <person name="Otillar B."/>
            <person name="Poliakov A."/>
            <person name="Porter A."/>
            <person name="Szajkowski L."/>
            <person name="Werner G."/>
            <person name="Zhou K."/>
            <person name="Grigoriev I.V."/>
            <person name="Rokhsar D.S."/>
            <person name="Grossman A.R."/>
        </authorList>
    </citation>
    <scope>NUCLEOTIDE SEQUENCE [LARGE SCALE GENOMIC DNA]</scope>
    <source>
        <strain evidence="8">CC-503</strain>
    </source>
</reference>
<dbReference type="InParanoid" id="A0A2K3D233"/>
<keyword evidence="8" id="KW-1185">Reference proteome</keyword>
<dbReference type="PANTHER" id="PTHR11101:SF96">
    <property type="entry name" value="PHOSPHATE TRANSPORTER"/>
    <property type="match status" value="1"/>
</dbReference>
<dbReference type="PANTHER" id="PTHR11101">
    <property type="entry name" value="PHOSPHATE TRANSPORTER"/>
    <property type="match status" value="1"/>
</dbReference>
<dbReference type="STRING" id="3055.A0A2K3D233"/>
<dbReference type="Pfam" id="PF01384">
    <property type="entry name" value="PHO4"/>
    <property type="match status" value="1"/>
</dbReference>
<dbReference type="RefSeq" id="XP_042918000.1">
    <property type="nucleotide sequence ID" value="XM_043068001.1"/>
</dbReference>
<dbReference type="AlphaFoldDB" id="A0A2K3D233"/>
<keyword evidence="2" id="KW-0813">Transport</keyword>
<accession>A0A2K3D233</accession>
<protein>
    <submittedName>
        <fullName evidence="7">Uncharacterized protein</fullName>
    </submittedName>
</protein>
<dbReference type="GO" id="GO:0016020">
    <property type="term" value="C:membrane"/>
    <property type="evidence" value="ECO:0007669"/>
    <property type="project" value="UniProtKB-SubCell"/>
</dbReference>
<keyword evidence="3" id="KW-0592">Phosphate transport</keyword>
<dbReference type="OrthoDB" id="260807at2759"/>
<evidence type="ECO:0000256" key="1">
    <source>
        <dbReference type="ARBA" id="ARBA00004141"/>
    </source>
</evidence>
<evidence type="ECO:0000256" key="6">
    <source>
        <dbReference type="ARBA" id="ARBA00023136"/>
    </source>
</evidence>
<name>A0A2K3D233_CHLRE</name>
<sequence length="152" mass="16294">MTMRAFNRRLPGCFLYGLWNCFDAGPASWLQLPPPAPSPHPLTTYVRTCLLDTCANDVADAFGSSVAARTLTLRQALLIASVCEFSGSVLLGREVTRTVAGGIARLTAFDCAPELYMWVSGRPAPARALLQVRHAVCSDCLGRVAATGHLSQ</sequence>
<keyword evidence="4" id="KW-0812">Transmembrane</keyword>
<comment type="subcellular location">
    <subcellularLocation>
        <location evidence="1">Membrane</location>
        <topology evidence="1">Multi-pass membrane protein</topology>
    </subcellularLocation>
</comment>
<evidence type="ECO:0000256" key="5">
    <source>
        <dbReference type="ARBA" id="ARBA00022989"/>
    </source>
</evidence>
<keyword evidence="6" id="KW-0472">Membrane</keyword>
<dbReference type="EMBL" id="CM008973">
    <property type="protein sequence ID" value="PNW74575.1"/>
    <property type="molecule type" value="Genomic_DNA"/>
</dbReference>
<evidence type="ECO:0000256" key="2">
    <source>
        <dbReference type="ARBA" id="ARBA00022448"/>
    </source>
</evidence>
<dbReference type="GeneID" id="66055445"/>
<dbReference type="GO" id="GO:0005315">
    <property type="term" value="F:phosphate transmembrane transporter activity"/>
    <property type="evidence" value="ECO:0007669"/>
    <property type="project" value="InterPro"/>
</dbReference>
<evidence type="ECO:0000256" key="4">
    <source>
        <dbReference type="ARBA" id="ARBA00022692"/>
    </source>
</evidence>